<evidence type="ECO:0000256" key="4">
    <source>
        <dbReference type="ARBA" id="ARBA00022763"/>
    </source>
</evidence>
<dbReference type="EMBL" id="BPLQ01003025">
    <property type="protein sequence ID" value="GIX97262.1"/>
    <property type="molecule type" value="Genomic_DNA"/>
</dbReference>
<dbReference type="GO" id="GO:0071821">
    <property type="term" value="C:FANCM-MHF complex"/>
    <property type="evidence" value="ECO:0007669"/>
    <property type="project" value="TreeGrafter"/>
</dbReference>
<keyword evidence="7" id="KW-0539">Nucleus</keyword>
<dbReference type="GO" id="GO:0003677">
    <property type="term" value="F:DNA binding"/>
    <property type="evidence" value="ECO:0007669"/>
    <property type="project" value="UniProtKB-KW"/>
</dbReference>
<evidence type="ECO:0000256" key="5">
    <source>
        <dbReference type="ARBA" id="ARBA00023125"/>
    </source>
</evidence>
<dbReference type="GO" id="GO:0000712">
    <property type="term" value="P:resolution of meiotic recombination intermediates"/>
    <property type="evidence" value="ECO:0007669"/>
    <property type="project" value="TreeGrafter"/>
</dbReference>
<keyword evidence="10" id="KW-1185">Reference proteome</keyword>
<evidence type="ECO:0000256" key="8">
    <source>
        <dbReference type="ARBA" id="ARBA00047146"/>
    </source>
</evidence>
<keyword evidence="6" id="KW-0234">DNA repair</keyword>
<keyword evidence="4" id="KW-0227">DNA damage</keyword>
<dbReference type="PANTHER" id="PTHR28680:SF1">
    <property type="entry name" value="CENTROMERE PROTEIN X"/>
    <property type="match status" value="1"/>
</dbReference>
<accession>A0AAV4PID1</accession>
<evidence type="ECO:0000313" key="9">
    <source>
        <dbReference type="EMBL" id="GIX97262.1"/>
    </source>
</evidence>
<dbReference type="GO" id="GO:0006281">
    <property type="term" value="P:DNA repair"/>
    <property type="evidence" value="ECO:0007669"/>
    <property type="project" value="UniProtKB-KW"/>
</dbReference>
<reference evidence="9 10" key="1">
    <citation type="submission" date="2021-06" db="EMBL/GenBank/DDBJ databases">
        <title>Caerostris darwini draft genome.</title>
        <authorList>
            <person name="Kono N."/>
            <person name="Arakawa K."/>
        </authorList>
    </citation>
    <scope>NUCLEOTIDE SEQUENCE [LARGE SCALE GENOMIC DNA]</scope>
</reference>
<comment type="similarity">
    <text evidence="2">Belongs to the CENP-X/MHF2 family.</text>
</comment>
<evidence type="ECO:0000256" key="1">
    <source>
        <dbReference type="ARBA" id="ARBA00004123"/>
    </source>
</evidence>
<evidence type="ECO:0000256" key="6">
    <source>
        <dbReference type="ARBA" id="ARBA00023204"/>
    </source>
</evidence>
<dbReference type="CDD" id="cd22921">
    <property type="entry name" value="HFD_CENP-X"/>
    <property type="match status" value="1"/>
</dbReference>
<name>A0AAV4PID1_9ARAC</name>
<evidence type="ECO:0000313" key="10">
    <source>
        <dbReference type="Proteomes" id="UP001054837"/>
    </source>
</evidence>
<dbReference type="GO" id="GO:0046982">
    <property type="term" value="F:protein heterodimerization activity"/>
    <property type="evidence" value="ECO:0007669"/>
    <property type="project" value="InterPro"/>
</dbReference>
<gene>
    <name evidence="9" type="primary">AVEN_110198_1</name>
    <name evidence="9" type="ORF">CDAR_103591</name>
</gene>
<dbReference type="InterPro" id="IPR018552">
    <property type="entry name" value="CENP-X"/>
</dbReference>
<comment type="caution">
    <text evidence="9">The sequence shown here is derived from an EMBL/GenBank/DDBJ whole genome shotgun (WGS) entry which is preliminary data.</text>
</comment>
<dbReference type="AlphaFoldDB" id="A0AAV4PID1"/>
<protein>
    <recommendedName>
        <fullName evidence="3">Centromere protein X</fullName>
    </recommendedName>
</protein>
<dbReference type="GO" id="GO:0051382">
    <property type="term" value="P:kinetochore assembly"/>
    <property type="evidence" value="ECO:0007669"/>
    <property type="project" value="InterPro"/>
</dbReference>
<dbReference type="Proteomes" id="UP001054837">
    <property type="component" value="Unassembled WGS sequence"/>
</dbReference>
<dbReference type="SUPFAM" id="SSF47113">
    <property type="entry name" value="Histone-fold"/>
    <property type="match status" value="1"/>
</dbReference>
<evidence type="ECO:0000256" key="3">
    <source>
        <dbReference type="ARBA" id="ARBA00016388"/>
    </source>
</evidence>
<dbReference type="Gene3D" id="6.10.130.30">
    <property type="match status" value="1"/>
</dbReference>
<dbReference type="InterPro" id="IPR009072">
    <property type="entry name" value="Histone-fold"/>
</dbReference>
<evidence type="ECO:0000256" key="2">
    <source>
        <dbReference type="ARBA" id="ARBA00009359"/>
    </source>
</evidence>
<keyword evidence="5" id="KW-0238">DNA-binding</keyword>
<evidence type="ECO:0000256" key="7">
    <source>
        <dbReference type="ARBA" id="ARBA00023242"/>
    </source>
</evidence>
<dbReference type="GO" id="GO:0031297">
    <property type="term" value="P:replication fork processing"/>
    <property type="evidence" value="ECO:0007669"/>
    <property type="project" value="TreeGrafter"/>
</dbReference>
<comment type="subunit">
    <text evidence="8">Heterodimer with CENPX, sometimes called MHF; this interaction stabilizes both partners. MHF heterodimers can assemble to form tetrameric structures. MHF also coassemble with CENPT-CENPW heterodimers at centromeres to form the tetrameric CENP-T-W-S-X complex. Forms a discrete complex with FANCM and CENPX, called FANCM-MHF; this interaction, probably mediated by direct binding between CENPS and FANCM, leads to synergistic activation of double-stranded DNA binding and strongly stimulates FANCM-mediated DNA remodeling. Recruited by FANCM to the Fanconi anemia (FA) core complex, which consists of CENPS, CENPX, FANCA, FANCB, FANCC, FANCE, FANCF, FANCG, FANCL, FANCM, FAAP24 and FAAP100. The FA core complex associates with Bloom syndrome (BLM) complex, which consists of at least BLM, DNA topoisomerase 3-alpha (TOP3A), RMI1/BLAP75, RPA1/RPA70 and RPA2/RPA32. The super complex between FA and BLM is called BRAFT.</text>
</comment>
<comment type="subcellular location">
    <subcellularLocation>
        <location evidence="1">Nucleus</location>
    </subcellularLocation>
</comment>
<sequence length="87" mass="9828">MAETKSPEYPKTKCVERILKLKFKNANTKIQNDAVKLSTEVLRVFILECAARSAVQAHNECIGEANIIPEVNMVNLEKNLPQLLLDF</sequence>
<proteinExistence type="inferred from homology"/>
<dbReference type="PANTHER" id="PTHR28680">
    <property type="entry name" value="CENTROMERE PROTEIN X"/>
    <property type="match status" value="1"/>
</dbReference>
<organism evidence="9 10">
    <name type="scientific">Caerostris darwini</name>
    <dbReference type="NCBI Taxonomy" id="1538125"/>
    <lineage>
        <taxon>Eukaryota</taxon>
        <taxon>Metazoa</taxon>
        <taxon>Ecdysozoa</taxon>
        <taxon>Arthropoda</taxon>
        <taxon>Chelicerata</taxon>
        <taxon>Arachnida</taxon>
        <taxon>Araneae</taxon>
        <taxon>Araneomorphae</taxon>
        <taxon>Entelegynae</taxon>
        <taxon>Araneoidea</taxon>
        <taxon>Araneidae</taxon>
        <taxon>Caerostris</taxon>
    </lineage>
</organism>
<dbReference type="GO" id="GO:0043240">
    <property type="term" value="C:Fanconi anaemia nuclear complex"/>
    <property type="evidence" value="ECO:0007669"/>
    <property type="project" value="TreeGrafter"/>
</dbReference>
<dbReference type="Pfam" id="PF09415">
    <property type="entry name" value="CENP-X"/>
    <property type="match status" value="1"/>
</dbReference>